<accession>A6HCD5</accession>
<proteinExistence type="predicted"/>
<evidence type="ECO:0000313" key="2">
    <source>
        <dbReference type="Proteomes" id="UP000234681"/>
    </source>
</evidence>
<evidence type="ECO:0000313" key="1">
    <source>
        <dbReference type="EMBL" id="EDM03690.1"/>
    </source>
</evidence>
<dbReference type="EMBL" id="CH473947">
    <property type="protein sequence ID" value="EDM03690.1"/>
    <property type="molecule type" value="Genomic_DNA"/>
</dbReference>
<reference evidence="2" key="1">
    <citation type="submission" date="2005-09" db="EMBL/GenBank/DDBJ databases">
        <authorList>
            <person name="Mural R.J."/>
            <person name="Li P.W."/>
            <person name="Adams M.D."/>
            <person name="Amanatides P.G."/>
            <person name="Baden-Tillson H."/>
            <person name="Barnstead M."/>
            <person name="Chin S.H."/>
            <person name="Dew I."/>
            <person name="Evans C.A."/>
            <person name="Ferriera S."/>
            <person name="Flanigan M."/>
            <person name="Fosler C."/>
            <person name="Glodek A."/>
            <person name="Gu Z."/>
            <person name="Holt R.A."/>
            <person name="Jennings D."/>
            <person name="Kraft C.L."/>
            <person name="Lu F."/>
            <person name="Nguyen T."/>
            <person name="Nusskern D.R."/>
            <person name="Pfannkoch C.M."/>
            <person name="Sitter C."/>
            <person name="Sutton G.G."/>
            <person name="Venter J.C."/>
            <person name="Wang Z."/>
            <person name="Woodage T."/>
            <person name="Zheng X.H."/>
            <person name="Zhong F."/>
        </authorList>
    </citation>
    <scope>NUCLEOTIDE SEQUENCE [LARGE SCALE GENOMIC DNA]</scope>
    <source>
        <strain>BN</strain>
        <strain evidence="2">Sprague-Dawley</strain>
    </source>
</reference>
<protein>
    <submittedName>
        <fullName evidence="1">RCG61686</fullName>
    </submittedName>
</protein>
<dbReference type="Proteomes" id="UP000234681">
    <property type="component" value="Chromosome 6"/>
</dbReference>
<organism evidence="1 2">
    <name type="scientific">Rattus norvegicus</name>
    <name type="common">Rat</name>
    <dbReference type="NCBI Taxonomy" id="10116"/>
    <lineage>
        <taxon>Eukaryota</taxon>
        <taxon>Metazoa</taxon>
        <taxon>Chordata</taxon>
        <taxon>Craniata</taxon>
        <taxon>Vertebrata</taxon>
        <taxon>Euteleostomi</taxon>
        <taxon>Mammalia</taxon>
        <taxon>Eutheria</taxon>
        <taxon>Euarchontoglires</taxon>
        <taxon>Glires</taxon>
        <taxon>Rodentia</taxon>
        <taxon>Myomorpha</taxon>
        <taxon>Muroidea</taxon>
        <taxon>Muridae</taxon>
        <taxon>Murinae</taxon>
        <taxon>Rattus</taxon>
    </lineage>
</organism>
<dbReference type="AlphaFoldDB" id="A6HCD5"/>
<sequence length="70" mass="8398">MCVYVFSHLFIIVKPKSKTKKYQKCLVICSLSKKKSVTWLMEFVLFWLEHSIIILFTKDSHCVFNRVQKK</sequence>
<name>A6HCD5_RAT</name>
<gene>
    <name evidence="1" type="ORF">rCG_61686</name>
</gene>